<evidence type="ECO:0000313" key="7">
    <source>
        <dbReference type="EMBL" id="AFS78163.1"/>
    </source>
</evidence>
<evidence type="ECO:0000256" key="4">
    <source>
        <dbReference type="ARBA" id="ARBA00023136"/>
    </source>
</evidence>
<dbReference type="PANTHER" id="PTHR30429:SF0">
    <property type="entry name" value="METHIONINE-BINDING LIPOPROTEIN METQ"/>
    <property type="match status" value="1"/>
</dbReference>
<evidence type="ECO:0000256" key="3">
    <source>
        <dbReference type="ARBA" id="ARBA00022729"/>
    </source>
</evidence>
<proteinExistence type="inferred from homology"/>
<keyword evidence="5" id="KW-0564">Palmitate</keyword>
<gene>
    <name evidence="7" type="ordered locus">Curi_c11490</name>
</gene>
<evidence type="ECO:0000256" key="1">
    <source>
        <dbReference type="ARBA" id="ARBA00004635"/>
    </source>
</evidence>
<evidence type="ECO:0000313" key="8">
    <source>
        <dbReference type="Proteomes" id="UP000006094"/>
    </source>
</evidence>
<organism evidence="7 8">
    <name type="scientific">Gottschalkia acidurici (strain ATCC 7906 / DSM 604 / BCRC 14475 / CIP 104303 / KCTC 5404 / NCIMB 10678 / 9a)</name>
    <name type="common">Clostridium acidurici</name>
    <dbReference type="NCBI Taxonomy" id="1128398"/>
    <lineage>
        <taxon>Bacteria</taxon>
        <taxon>Bacillati</taxon>
        <taxon>Bacillota</taxon>
        <taxon>Tissierellia</taxon>
        <taxon>Tissierellales</taxon>
        <taxon>Gottschalkiaceae</taxon>
        <taxon>Gottschalkia</taxon>
    </lineage>
</organism>
<evidence type="ECO:0000256" key="2">
    <source>
        <dbReference type="ARBA" id="ARBA00008973"/>
    </source>
</evidence>
<dbReference type="PROSITE" id="PS51257">
    <property type="entry name" value="PROKAR_LIPOPROTEIN"/>
    <property type="match status" value="1"/>
</dbReference>
<dbReference type="AlphaFoldDB" id="K0AWD7"/>
<dbReference type="RefSeq" id="WP_014967300.1">
    <property type="nucleotide sequence ID" value="NC_018664.1"/>
</dbReference>
<dbReference type="Proteomes" id="UP000006094">
    <property type="component" value="Chromosome"/>
</dbReference>
<comment type="subcellular location">
    <subcellularLocation>
        <location evidence="1">Membrane</location>
        <topology evidence="1">Lipid-anchor</topology>
    </subcellularLocation>
</comment>
<accession>K0AWD7</accession>
<dbReference type="KEGG" id="cad:Curi_c11490"/>
<keyword evidence="8" id="KW-1185">Reference proteome</keyword>
<reference evidence="7 8" key="1">
    <citation type="journal article" date="2012" name="PLoS ONE">
        <title>The purine-utilizing bacterium Clostridium acidurici 9a: a genome-guided metabolic reconsideration.</title>
        <authorList>
            <person name="Hartwich K."/>
            <person name="Poehlein A."/>
            <person name="Daniel R."/>
        </authorList>
    </citation>
    <scope>NUCLEOTIDE SEQUENCE [LARGE SCALE GENOMIC DNA]</scope>
    <source>
        <strain evidence="8">ATCC 7906 / DSM 604 / BCRC 14475 / CIP 104303 / KCTC 5404 / NCIMB 10678 / 9a</strain>
    </source>
</reference>
<comment type="similarity">
    <text evidence="2">Belongs to the NlpA lipoprotein family.</text>
</comment>
<dbReference type="Pfam" id="PF03180">
    <property type="entry name" value="Lipoprotein_9"/>
    <property type="match status" value="1"/>
</dbReference>
<evidence type="ECO:0000256" key="5">
    <source>
        <dbReference type="ARBA" id="ARBA00023139"/>
    </source>
</evidence>
<dbReference type="EMBL" id="CP003326">
    <property type="protein sequence ID" value="AFS78163.1"/>
    <property type="molecule type" value="Genomic_DNA"/>
</dbReference>
<evidence type="ECO:0000256" key="6">
    <source>
        <dbReference type="ARBA" id="ARBA00023288"/>
    </source>
</evidence>
<dbReference type="PATRIC" id="fig|1128398.3.peg.1158"/>
<dbReference type="InterPro" id="IPR004872">
    <property type="entry name" value="Lipoprotein_NlpA"/>
</dbReference>
<protein>
    <submittedName>
        <fullName evidence="7">NLPA family lipoprotein</fullName>
    </submittedName>
</protein>
<keyword evidence="6 7" id="KW-0449">Lipoprotein</keyword>
<sequence length="271" mass="30002">MKKILGILVSATLALGLFGCQGKTEDKNDQLNSKGSDTKQEITIGTSVISKDVLEVAQKVFNENSDKYKMNVKVFDDAITPNIAVDEGSIDANFYQYKDYLDNFNKDRGTKLKPYGKEIFAFQIGLYSEKIKDISEIKEGMTVAIANDATNRALALKLLNKAGIIKIKDGVEVPNVLDIAENKYNLKFIEVERLTLANALSDTDMAIAMADVIREAGKDSEKALAFDQEEGIVLVLKEEKDWAGEVEKALTSDEVKNFILKETKGTKTPLF</sequence>
<name>K0AWD7_GOTA9</name>
<keyword evidence="3" id="KW-0732">Signal</keyword>
<dbReference type="eggNOG" id="COG1464">
    <property type="taxonomic scope" value="Bacteria"/>
</dbReference>
<dbReference type="GO" id="GO:0016020">
    <property type="term" value="C:membrane"/>
    <property type="evidence" value="ECO:0007669"/>
    <property type="project" value="UniProtKB-SubCell"/>
</dbReference>
<keyword evidence="4" id="KW-0472">Membrane</keyword>
<dbReference type="HOGENOM" id="CLU_067080_0_1_9"/>
<dbReference type="SUPFAM" id="SSF53850">
    <property type="entry name" value="Periplasmic binding protein-like II"/>
    <property type="match status" value="1"/>
</dbReference>
<dbReference type="STRING" id="1128398.Curi_c11490"/>
<dbReference type="PANTHER" id="PTHR30429">
    <property type="entry name" value="D-METHIONINE-BINDING LIPOPROTEIN METQ"/>
    <property type="match status" value="1"/>
</dbReference>
<dbReference type="Gene3D" id="3.40.190.10">
    <property type="entry name" value="Periplasmic binding protein-like II"/>
    <property type="match status" value="2"/>
</dbReference>